<sequence length="304" mass="33807">MTELDDAVELAPYHDEPAQLPSGAPGKRGVLRLGFERRDGRTVLADLYRRAPLLVQQALYWDEAMPDLACVFLVTTSGGLLQGDRHTIRVRLAEHTQAHLTTQSATKIQRMDANYAAQTQDIVLEDGAYLEYLPDPVIPYRNSRFISRTRVSLPESATALYAETILPGRKYHHDTELFGYDLFSSTLRATRPDGRELFVEKFVIEPGRFPVDRCAVMGGFHVLANVVLLTSPDRADRVIERVPVTFAVEDPVVAGVSRLPNGAGLIYKVLGADSEPVGAAVRDFWALVRREIVGVPLTPPFAWR</sequence>
<name>A0ABY5YWV2_9ACTN</name>
<keyword evidence="3" id="KW-0963">Cytoplasm</keyword>
<proteinExistence type="inferred from homology"/>
<evidence type="ECO:0000313" key="5">
    <source>
        <dbReference type="Proteomes" id="UP001058271"/>
    </source>
</evidence>
<protein>
    <recommendedName>
        <fullName evidence="3">Urease accessory protein UreD</fullName>
    </recommendedName>
</protein>
<evidence type="ECO:0000313" key="4">
    <source>
        <dbReference type="EMBL" id="UWZ34236.1"/>
    </source>
</evidence>
<dbReference type="EMBL" id="CP073721">
    <property type="protein sequence ID" value="UWZ34236.1"/>
    <property type="molecule type" value="Genomic_DNA"/>
</dbReference>
<dbReference type="InterPro" id="IPR002669">
    <property type="entry name" value="UreD"/>
</dbReference>
<evidence type="ECO:0000256" key="2">
    <source>
        <dbReference type="ARBA" id="ARBA00023186"/>
    </source>
</evidence>
<dbReference type="PANTHER" id="PTHR33643">
    <property type="entry name" value="UREASE ACCESSORY PROTEIN D"/>
    <property type="match status" value="1"/>
</dbReference>
<keyword evidence="5" id="KW-1185">Reference proteome</keyword>
<evidence type="ECO:0000256" key="1">
    <source>
        <dbReference type="ARBA" id="ARBA00007177"/>
    </source>
</evidence>
<evidence type="ECO:0000256" key="3">
    <source>
        <dbReference type="HAMAP-Rule" id="MF_01384"/>
    </source>
</evidence>
<comment type="subcellular location">
    <subcellularLocation>
        <location evidence="3">Cytoplasm</location>
    </subcellularLocation>
</comment>
<comment type="similarity">
    <text evidence="1 3">Belongs to the UreD family.</text>
</comment>
<dbReference type="HAMAP" id="MF_01384">
    <property type="entry name" value="UreD"/>
    <property type="match status" value="1"/>
</dbReference>
<reference evidence="4" key="1">
    <citation type="submission" date="2021-04" db="EMBL/GenBank/DDBJ databases">
        <title>Biosynthetic gene clusters of Dactylosporangioum roseum.</title>
        <authorList>
            <person name="Hartkoorn R.C."/>
            <person name="Beaudoing E."/>
            <person name="Hot D."/>
            <person name="Moureu S."/>
        </authorList>
    </citation>
    <scope>NUCLEOTIDE SEQUENCE</scope>
    <source>
        <strain evidence="4">NRRL B-16295</strain>
    </source>
</reference>
<dbReference type="PANTHER" id="PTHR33643:SF1">
    <property type="entry name" value="UREASE ACCESSORY PROTEIN D"/>
    <property type="match status" value="1"/>
</dbReference>
<comment type="subunit">
    <text evidence="3">UreD, UreF and UreG form a complex that acts as a GTP-hydrolysis-dependent molecular chaperone, activating the urease apoprotein by helping to assemble the nickel containing metallocenter of UreC. The UreE protein probably delivers the nickel.</text>
</comment>
<accession>A0ABY5YWV2</accession>
<organism evidence="4 5">
    <name type="scientific">Dactylosporangium roseum</name>
    <dbReference type="NCBI Taxonomy" id="47989"/>
    <lineage>
        <taxon>Bacteria</taxon>
        <taxon>Bacillati</taxon>
        <taxon>Actinomycetota</taxon>
        <taxon>Actinomycetes</taxon>
        <taxon>Micromonosporales</taxon>
        <taxon>Micromonosporaceae</taxon>
        <taxon>Dactylosporangium</taxon>
    </lineage>
</organism>
<keyword evidence="3" id="KW-0996">Nickel insertion</keyword>
<gene>
    <name evidence="3" type="primary">ureD</name>
    <name evidence="4" type="ORF">Drose_23670</name>
</gene>
<dbReference type="Pfam" id="PF01774">
    <property type="entry name" value="UreD"/>
    <property type="match status" value="1"/>
</dbReference>
<comment type="function">
    <text evidence="3">Required for maturation of urease via the functional incorporation of the urease nickel metallocenter.</text>
</comment>
<dbReference type="RefSeq" id="WP_260723539.1">
    <property type="nucleotide sequence ID" value="NZ_BAAABS010000025.1"/>
</dbReference>
<keyword evidence="2 3" id="KW-0143">Chaperone</keyword>
<dbReference type="Proteomes" id="UP001058271">
    <property type="component" value="Chromosome"/>
</dbReference>